<protein>
    <submittedName>
        <fullName evidence="3">Uncharacterized protein</fullName>
    </submittedName>
</protein>
<gene>
    <name evidence="3" type="ordered locus">Btus_2661</name>
</gene>
<feature type="compositionally biased region" description="Low complexity" evidence="1">
    <location>
        <begin position="90"/>
        <end position="108"/>
    </location>
</feature>
<accession>D5WU65</accession>
<dbReference type="KEGG" id="bts:Btus_2661"/>
<dbReference type="HOGENOM" id="CLU_1347451_0_0_9"/>
<dbReference type="STRING" id="562970.Btus_2661"/>
<keyword evidence="4" id="KW-1185">Reference proteome</keyword>
<evidence type="ECO:0000256" key="2">
    <source>
        <dbReference type="SAM" id="Phobius"/>
    </source>
</evidence>
<dbReference type="AlphaFoldDB" id="D5WU65"/>
<name>D5WU65_KYRT2</name>
<dbReference type="Proteomes" id="UP000002368">
    <property type="component" value="Chromosome"/>
</dbReference>
<keyword evidence="2" id="KW-1133">Transmembrane helix</keyword>
<proteinExistence type="predicted"/>
<feature type="compositionally biased region" description="Basic and acidic residues" evidence="1">
    <location>
        <begin position="1"/>
        <end position="26"/>
    </location>
</feature>
<evidence type="ECO:0000313" key="4">
    <source>
        <dbReference type="Proteomes" id="UP000002368"/>
    </source>
</evidence>
<keyword evidence="2" id="KW-0472">Membrane</keyword>
<feature type="region of interest" description="Disordered" evidence="1">
    <location>
        <begin position="74"/>
        <end position="203"/>
    </location>
</feature>
<keyword evidence="2" id="KW-0812">Transmembrane</keyword>
<evidence type="ECO:0000256" key="1">
    <source>
        <dbReference type="SAM" id="MobiDB-lite"/>
    </source>
</evidence>
<feature type="transmembrane region" description="Helical" evidence="2">
    <location>
        <begin position="47"/>
        <end position="66"/>
    </location>
</feature>
<sequence length="203" mass="19499">MTDRRGPSTPDKKSTANPEGEKRQTEPRQSGTRPGGGGKNRRDRSGFIGFAAATAFFTALLGRMVAAGPVAANTDWNASGQAPSSATIHAGLAPGQSGPGGAPSTPGASGPGSGETRIDPGTLPPGPDGSASAPGSSGAGDPPASGRSGGDGSRNAPGDNGQGSDPGFVPDYGPSQAPPGSFGPPAYGPPAMSPPVDGITGAS</sequence>
<dbReference type="EMBL" id="CP002017">
    <property type="protein sequence ID" value="ADG07317.1"/>
    <property type="molecule type" value="Genomic_DNA"/>
</dbReference>
<feature type="region of interest" description="Disordered" evidence="1">
    <location>
        <begin position="1"/>
        <end position="44"/>
    </location>
</feature>
<evidence type="ECO:0000313" key="3">
    <source>
        <dbReference type="EMBL" id="ADG07317.1"/>
    </source>
</evidence>
<organism evidence="3 4">
    <name type="scientific">Kyrpidia tusciae (strain DSM 2912 / NBRC 15312 / T2)</name>
    <name type="common">Bacillus tusciae</name>
    <dbReference type="NCBI Taxonomy" id="562970"/>
    <lineage>
        <taxon>Bacteria</taxon>
        <taxon>Bacillati</taxon>
        <taxon>Bacillota</taxon>
        <taxon>Bacilli</taxon>
        <taxon>Bacillales</taxon>
        <taxon>Alicyclobacillaceae</taxon>
        <taxon>Kyrpidia</taxon>
    </lineage>
</organism>
<reference evidence="3 4" key="1">
    <citation type="journal article" date="2011" name="Stand. Genomic Sci.">
        <title>Complete genome sequence of the thermophilic, hydrogen-oxidizing Bacillus tusciae type strain (T2) and reclassification in the new genus, Kyrpidia gen. nov. as Kyrpidia tusciae comb. nov. and emendation of the family Alicyclobacillaceae da Costa and Rainey, 2010.</title>
        <authorList>
            <person name="Klenk H.P."/>
            <person name="Lapidus A."/>
            <person name="Chertkov O."/>
            <person name="Copeland A."/>
            <person name="Del Rio T.G."/>
            <person name="Nolan M."/>
            <person name="Lucas S."/>
            <person name="Chen F."/>
            <person name="Tice H."/>
            <person name="Cheng J.F."/>
            <person name="Han C."/>
            <person name="Bruce D."/>
            <person name="Goodwin L."/>
            <person name="Pitluck S."/>
            <person name="Pati A."/>
            <person name="Ivanova N."/>
            <person name="Mavromatis K."/>
            <person name="Daum C."/>
            <person name="Chen A."/>
            <person name="Palaniappan K."/>
            <person name="Chang Y.J."/>
            <person name="Land M."/>
            <person name="Hauser L."/>
            <person name="Jeffries C.D."/>
            <person name="Detter J.C."/>
            <person name="Rohde M."/>
            <person name="Abt B."/>
            <person name="Pukall R."/>
            <person name="Goker M."/>
            <person name="Bristow J."/>
            <person name="Markowitz V."/>
            <person name="Hugenholtz P."/>
            <person name="Eisen J.A."/>
        </authorList>
    </citation>
    <scope>NUCLEOTIDE SEQUENCE [LARGE SCALE GENOMIC DNA]</scope>
    <source>
        <strain evidence="3 4">DSM 2912</strain>
    </source>
</reference>
<feature type="compositionally biased region" description="Low complexity" evidence="1">
    <location>
        <begin position="128"/>
        <end position="146"/>
    </location>
</feature>
<feature type="compositionally biased region" description="Polar residues" evidence="1">
    <location>
        <begin position="74"/>
        <end position="87"/>
    </location>
</feature>